<dbReference type="PANTHER" id="PTHR32060">
    <property type="entry name" value="TAIL-SPECIFIC PROTEASE"/>
    <property type="match status" value="1"/>
</dbReference>
<gene>
    <name evidence="7" type="primary">ctpB</name>
    <name evidence="7" type="ORF">BWX89_01783</name>
</gene>
<evidence type="ECO:0000313" key="7">
    <source>
        <dbReference type="EMBL" id="OQB71666.1"/>
    </source>
</evidence>
<reference evidence="7" key="1">
    <citation type="submission" date="2017-02" db="EMBL/GenBank/DDBJ databases">
        <title>Delving into the versatile metabolic prowess of the omnipresent phylum Bacteroidetes.</title>
        <authorList>
            <person name="Nobu M.K."/>
            <person name="Mei R."/>
            <person name="Narihiro T."/>
            <person name="Kuroda K."/>
            <person name="Liu W.-T."/>
        </authorList>
    </citation>
    <scope>NUCLEOTIDE SEQUENCE</scope>
    <source>
        <strain evidence="7">ADurb.Bin131</strain>
    </source>
</reference>
<dbReference type="InterPro" id="IPR005151">
    <property type="entry name" value="Tail-specific_protease"/>
</dbReference>
<dbReference type="Proteomes" id="UP000485562">
    <property type="component" value="Unassembled WGS sequence"/>
</dbReference>
<dbReference type="InterPro" id="IPR029045">
    <property type="entry name" value="ClpP/crotonase-like_dom_sf"/>
</dbReference>
<dbReference type="GO" id="GO:0004252">
    <property type="term" value="F:serine-type endopeptidase activity"/>
    <property type="evidence" value="ECO:0007669"/>
    <property type="project" value="UniProtKB-EC"/>
</dbReference>
<dbReference type="InterPro" id="IPR036034">
    <property type="entry name" value="PDZ_sf"/>
</dbReference>
<dbReference type="Pfam" id="PF17820">
    <property type="entry name" value="PDZ_6"/>
    <property type="match status" value="1"/>
</dbReference>
<evidence type="ECO:0000256" key="5">
    <source>
        <dbReference type="RuleBase" id="RU004404"/>
    </source>
</evidence>
<dbReference type="SMART" id="SM00245">
    <property type="entry name" value="TSPc"/>
    <property type="match status" value="1"/>
</dbReference>
<dbReference type="GO" id="GO:0030288">
    <property type="term" value="C:outer membrane-bounded periplasmic space"/>
    <property type="evidence" value="ECO:0007669"/>
    <property type="project" value="TreeGrafter"/>
</dbReference>
<dbReference type="InterPro" id="IPR055210">
    <property type="entry name" value="CtpA/B_N"/>
</dbReference>
<evidence type="ECO:0000259" key="6">
    <source>
        <dbReference type="PROSITE" id="PS50106"/>
    </source>
</evidence>
<organism evidence="7">
    <name type="scientific">candidate division TA06 bacterium ADurb.Bin131</name>
    <dbReference type="NCBI Taxonomy" id="1852827"/>
    <lineage>
        <taxon>Bacteria</taxon>
        <taxon>Bacteria division TA06</taxon>
    </lineage>
</organism>
<evidence type="ECO:0000256" key="1">
    <source>
        <dbReference type="ARBA" id="ARBA00009179"/>
    </source>
</evidence>
<dbReference type="CDD" id="cd07560">
    <property type="entry name" value="Peptidase_S41_CPP"/>
    <property type="match status" value="1"/>
</dbReference>
<evidence type="ECO:0000256" key="3">
    <source>
        <dbReference type="ARBA" id="ARBA00022801"/>
    </source>
</evidence>
<feature type="domain" description="PDZ" evidence="6">
    <location>
        <begin position="88"/>
        <end position="154"/>
    </location>
</feature>
<dbReference type="EMBL" id="MWDQ01000152">
    <property type="protein sequence ID" value="OQB71666.1"/>
    <property type="molecule type" value="Genomic_DNA"/>
</dbReference>
<dbReference type="InterPro" id="IPR004447">
    <property type="entry name" value="Peptidase_S41A"/>
</dbReference>
<protein>
    <submittedName>
        <fullName evidence="7">Carboxy-terminal processing protease CtpB</fullName>
        <ecNumber evidence="7">3.4.21.102</ecNumber>
    </submittedName>
</protein>
<dbReference type="GO" id="GO:0006508">
    <property type="term" value="P:proteolysis"/>
    <property type="evidence" value="ECO:0007669"/>
    <property type="project" value="UniProtKB-KW"/>
</dbReference>
<dbReference type="GO" id="GO:0007165">
    <property type="term" value="P:signal transduction"/>
    <property type="evidence" value="ECO:0007669"/>
    <property type="project" value="TreeGrafter"/>
</dbReference>
<evidence type="ECO:0000256" key="4">
    <source>
        <dbReference type="ARBA" id="ARBA00022825"/>
    </source>
</evidence>
<comment type="similarity">
    <text evidence="1 5">Belongs to the peptidase S41A family.</text>
</comment>
<comment type="caution">
    <text evidence="7">The sequence shown here is derived from an EMBL/GenBank/DDBJ whole genome shotgun (WGS) entry which is preliminary data.</text>
</comment>
<sequence length="394" mass="43561">MKKKIAIWVAGFFVLSFLLGFNLEVSQARKNEEEFYRELERFVTVVNIVKKEYVQPVDDKKLIYGALKGMLSSLDPYSAFLEPEASKELQIETSGEFEGVGMEITLKDGVLTVVSPIQDTPAWNAGVKPGDRIIDIDGESTKGMNTWEAAQKLRGKKGTPVVISVLRENSSKIIKITLVRDVIRVKSIKSSILPGNTGYVRITNFQERTSEDLEAVIKELNNQHVQALILDLRNNPGGLLSSAVEVSQLFLPEKKVIVSIQGRKPEDKKTYYSQKAPIWNKPVVILANNGSASASEIVIGALRDNLKTCKVIGTKTFGKGSVQNLIKLDDDGTSIKLTIAYYYTPSGTRIDGKGIEPDIKVEAPEEMEIGSLEKDIQLKKAIEEILNEMQTAGT</sequence>
<name>A0A1V6C468_UNCT6</name>
<dbReference type="Pfam" id="PF22694">
    <property type="entry name" value="CtpB_N-like"/>
    <property type="match status" value="1"/>
</dbReference>
<dbReference type="SUPFAM" id="SSF50156">
    <property type="entry name" value="PDZ domain-like"/>
    <property type="match status" value="1"/>
</dbReference>
<dbReference type="CDD" id="cd06782">
    <property type="entry name" value="cpPDZ_CPP-like"/>
    <property type="match status" value="1"/>
</dbReference>
<keyword evidence="3 5" id="KW-0378">Hydrolase</keyword>
<keyword evidence="4 5" id="KW-0720">Serine protease</keyword>
<dbReference type="NCBIfam" id="TIGR00225">
    <property type="entry name" value="prc"/>
    <property type="match status" value="1"/>
</dbReference>
<dbReference type="EC" id="3.4.21.102" evidence="7"/>
<dbReference type="FunFam" id="2.30.42.10:FF:000063">
    <property type="entry name" value="Peptidase, S41 family"/>
    <property type="match status" value="1"/>
</dbReference>
<dbReference type="Gene3D" id="2.30.42.10">
    <property type="match status" value="1"/>
</dbReference>
<dbReference type="PROSITE" id="PS50106">
    <property type="entry name" value="PDZ"/>
    <property type="match status" value="1"/>
</dbReference>
<dbReference type="Gene3D" id="3.90.226.10">
    <property type="entry name" value="2-enoyl-CoA Hydratase, Chain A, domain 1"/>
    <property type="match status" value="1"/>
</dbReference>
<accession>A0A1V6C468</accession>
<dbReference type="Gene3D" id="3.30.750.44">
    <property type="match status" value="1"/>
</dbReference>
<evidence type="ECO:0000256" key="2">
    <source>
        <dbReference type="ARBA" id="ARBA00022670"/>
    </source>
</evidence>
<dbReference type="PANTHER" id="PTHR32060:SF30">
    <property type="entry name" value="CARBOXY-TERMINAL PROCESSING PROTEASE CTPA"/>
    <property type="match status" value="1"/>
</dbReference>
<dbReference type="AlphaFoldDB" id="A0A1V6C468"/>
<keyword evidence="2 5" id="KW-0645">Protease</keyword>
<dbReference type="InterPro" id="IPR001478">
    <property type="entry name" value="PDZ"/>
</dbReference>
<proteinExistence type="inferred from homology"/>
<dbReference type="SUPFAM" id="SSF52096">
    <property type="entry name" value="ClpP/crotonase"/>
    <property type="match status" value="1"/>
</dbReference>
<dbReference type="InterPro" id="IPR041489">
    <property type="entry name" value="PDZ_6"/>
</dbReference>
<dbReference type="SMART" id="SM00228">
    <property type="entry name" value="PDZ"/>
    <property type="match status" value="1"/>
</dbReference>
<dbReference type="Pfam" id="PF03572">
    <property type="entry name" value="Peptidase_S41"/>
    <property type="match status" value="1"/>
</dbReference>